<accession>A0A2T0XM13</accession>
<dbReference type="PANTHER" id="PTHR30473:SF1">
    <property type="entry name" value="PHOH-LIKE PROTEIN"/>
    <property type="match status" value="1"/>
</dbReference>
<evidence type="ECO:0000259" key="7">
    <source>
        <dbReference type="Pfam" id="PF02562"/>
    </source>
</evidence>
<dbReference type="STRING" id="1168289.GCA_000259075_00970"/>
<dbReference type="InterPro" id="IPR003714">
    <property type="entry name" value="PhoH"/>
</dbReference>
<dbReference type="Proteomes" id="UP000252733">
    <property type="component" value="Unassembled WGS sequence"/>
</dbReference>
<dbReference type="EMBL" id="QPIZ01000003">
    <property type="protein sequence ID" value="RCW38573.1"/>
    <property type="molecule type" value="Genomic_DNA"/>
</dbReference>
<evidence type="ECO:0000256" key="3">
    <source>
        <dbReference type="ARBA" id="ARBA00022490"/>
    </source>
</evidence>
<gene>
    <name evidence="8" type="ORF">DFO77_10338</name>
</gene>
<dbReference type="Pfam" id="PF02562">
    <property type="entry name" value="PhoH"/>
    <property type="match status" value="1"/>
</dbReference>
<sequence>MIEKLIYLESVDLVEFMGVKNAKLDLIKANFPKLKIVARGNWLKAMGDAEEVADFEEKINQLLEHYERFNVLKEDVINDIMKGHTVVQQESAEDTILFGVNGKPIKARTENQRKLVEAYSKNDLMFAVGPAGSGKTYTAIALAVKALKSRVVRRIILSRPAVEAGEKLGFLPGDMKEKIDPYLQPLYDALQDMIPAVKLKEYMENGTIQIAPLAYMRGRTLNNAFVILDEAQNTTTNQLKMFLTRMGTSAKFVVTGDITQIDLPNPMTSGLVQAMRILKGIKGIERVKFSVKDIVRHRLVQDIVEAYEKE</sequence>
<evidence type="ECO:0000256" key="6">
    <source>
        <dbReference type="ARBA" id="ARBA00039970"/>
    </source>
</evidence>
<dbReference type="OrthoDB" id="9773137at2"/>
<keyword evidence="4" id="KW-0547">Nucleotide-binding</keyword>
<comment type="caution">
    <text evidence="8">The sequence shown here is derived from an EMBL/GenBank/DDBJ whole genome shotgun (WGS) entry which is preliminary data.</text>
</comment>
<reference evidence="8 9" key="1">
    <citation type="submission" date="2018-07" db="EMBL/GenBank/DDBJ databases">
        <title>Freshwater and sediment microbial communities from various areas in North America, analyzing microbe dynamics in response to fracking.</title>
        <authorList>
            <person name="Lamendella R."/>
        </authorList>
    </citation>
    <scope>NUCLEOTIDE SEQUENCE [LARGE SCALE GENOMIC DNA]</scope>
    <source>
        <strain evidence="8 9">160A</strain>
    </source>
</reference>
<evidence type="ECO:0000313" key="9">
    <source>
        <dbReference type="Proteomes" id="UP000252733"/>
    </source>
</evidence>
<dbReference type="RefSeq" id="WP_106152951.1">
    <property type="nucleotide sequence ID" value="NZ_PVTS01000007.1"/>
</dbReference>
<evidence type="ECO:0000256" key="1">
    <source>
        <dbReference type="ARBA" id="ARBA00004496"/>
    </source>
</evidence>
<dbReference type="Gene3D" id="3.40.50.300">
    <property type="entry name" value="P-loop containing nucleotide triphosphate hydrolases"/>
    <property type="match status" value="1"/>
</dbReference>
<organism evidence="8 9">
    <name type="scientific">Marinilabilia salmonicolor</name>
    <dbReference type="NCBI Taxonomy" id="989"/>
    <lineage>
        <taxon>Bacteria</taxon>
        <taxon>Pseudomonadati</taxon>
        <taxon>Bacteroidota</taxon>
        <taxon>Bacteroidia</taxon>
        <taxon>Marinilabiliales</taxon>
        <taxon>Marinilabiliaceae</taxon>
        <taxon>Marinilabilia</taxon>
    </lineage>
</organism>
<dbReference type="PANTHER" id="PTHR30473">
    <property type="entry name" value="PROTEIN PHOH"/>
    <property type="match status" value="1"/>
</dbReference>
<evidence type="ECO:0000256" key="2">
    <source>
        <dbReference type="ARBA" id="ARBA00010393"/>
    </source>
</evidence>
<dbReference type="GO" id="GO:0005829">
    <property type="term" value="C:cytosol"/>
    <property type="evidence" value="ECO:0007669"/>
    <property type="project" value="TreeGrafter"/>
</dbReference>
<dbReference type="FunFam" id="3.40.50.300:FF:000013">
    <property type="entry name" value="PhoH family ATPase"/>
    <property type="match status" value="1"/>
</dbReference>
<evidence type="ECO:0000256" key="4">
    <source>
        <dbReference type="ARBA" id="ARBA00022741"/>
    </source>
</evidence>
<name>A0A2T0XM13_9BACT</name>
<feature type="domain" description="PhoH-like protein" evidence="7">
    <location>
        <begin position="105"/>
        <end position="308"/>
    </location>
</feature>
<dbReference type="AlphaFoldDB" id="A0A2T0XM13"/>
<keyword evidence="3" id="KW-0963">Cytoplasm</keyword>
<evidence type="ECO:0000256" key="5">
    <source>
        <dbReference type="ARBA" id="ARBA00022840"/>
    </source>
</evidence>
<keyword evidence="9" id="KW-1185">Reference proteome</keyword>
<dbReference type="InterPro" id="IPR027417">
    <property type="entry name" value="P-loop_NTPase"/>
</dbReference>
<dbReference type="SUPFAM" id="SSF52540">
    <property type="entry name" value="P-loop containing nucleoside triphosphate hydrolases"/>
    <property type="match status" value="1"/>
</dbReference>
<comment type="similarity">
    <text evidence="2">Belongs to the PhoH family.</text>
</comment>
<protein>
    <recommendedName>
        <fullName evidence="6">PhoH-like protein</fullName>
    </recommendedName>
</protein>
<dbReference type="GO" id="GO:0005524">
    <property type="term" value="F:ATP binding"/>
    <property type="evidence" value="ECO:0007669"/>
    <property type="project" value="UniProtKB-KW"/>
</dbReference>
<evidence type="ECO:0000313" key="8">
    <source>
        <dbReference type="EMBL" id="RCW38573.1"/>
    </source>
</evidence>
<dbReference type="InterPro" id="IPR051451">
    <property type="entry name" value="PhoH2-like"/>
</dbReference>
<comment type="subcellular location">
    <subcellularLocation>
        <location evidence="1">Cytoplasm</location>
    </subcellularLocation>
</comment>
<keyword evidence="5" id="KW-0067">ATP-binding</keyword>
<proteinExistence type="inferred from homology"/>